<proteinExistence type="predicted"/>
<dbReference type="AlphaFoldDB" id="A0A2R6P130"/>
<organism evidence="1 2">
    <name type="scientific">Hermanssonia centrifuga</name>
    <dbReference type="NCBI Taxonomy" id="98765"/>
    <lineage>
        <taxon>Eukaryota</taxon>
        <taxon>Fungi</taxon>
        <taxon>Dikarya</taxon>
        <taxon>Basidiomycota</taxon>
        <taxon>Agaricomycotina</taxon>
        <taxon>Agaricomycetes</taxon>
        <taxon>Polyporales</taxon>
        <taxon>Meruliaceae</taxon>
        <taxon>Hermanssonia</taxon>
    </lineage>
</organism>
<sequence length="62" mass="7243">MSDTPFRPMTTVNASFDPTLYVVVTNEYKESQVIDKPFLPEDILWRQNLRKIPGAYTFNDMT</sequence>
<gene>
    <name evidence="1" type="ORF">PHLCEN_2v5878</name>
</gene>
<evidence type="ECO:0000313" key="1">
    <source>
        <dbReference type="EMBL" id="PSR83074.1"/>
    </source>
</evidence>
<protein>
    <submittedName>
        <fullName evidence="1">Uncharacterized protein</fullName>
    </submittedName>
</protein>
<keyword evidence="2" id="KW-1185">Reference proteome</keyword>
<dbReference type="OrthoDB" id="2776599at2759"/>
<comment type="caution">
    <text evidence="1">The sequence shown here is derived from an EMBL/GenBank/DDBJ whole genome shotgun (WGS) entry which is preliminary data.</text>
</comment>
<name>A0A2R6P130_9APHY</name>
<evidence type="ECO:0000313" key="2">
    <source>
        <dbReference type="Proteomes" id="UP000186601"/>
    </source>
</evidence>
<reference evidence="1 2" key="1">
    <citation type="submission" date="2018-02" db="EMBL/GenBank/DDBJ databases">
        <title>Genome sequence of the basidiomycete white-rot fungus Phlebia centrifuga.</title>
        <authorList>
            <person name="Granchi Z."/>
            <person name="Peng M."/>
            <person name="de Vries R.P."/>
            <person name="Hilden K."/>
            <person name="Makela M.R."/>
            <person name="Grigoriev I."/>
            <person name="Riley R."/>
        </authorList>
    </citation>
    <scope>NUCLEOTIDE SEQUENCE [LARGE SCALE GENOMIC DNA]</scope>
    <source>
        <strain evidence="1 2">FBCC195</strain>
    </source>
</reference>
<dbReference type="EMBL" id="MLYV02000566">
    <property type="protein sequence ID" value="PSR83074.1"/>
    <property type="molecule type" value="Genomic_DNA"/>
</dbReference>
<dbReference type="Proteomes" id="UP000186601">
    <property type="component" value="Unassembled WGS sequence"/>
</dbReference>
<accession>A0A2R6P130</accession>